<dbReference type="InterPro" id="IPR029063">
    <property type="entry name" value="SAM-dependent_MTases_sf"/>
</dbReference>
<dbReference type="PANTHER" id="PTHR31009">
    <property type="entry name" value="S-ADENOSYL-L-METHIONINE:CARBOXYL METHYLTRANSFERASE FAMILY PROTEIN"/>
    <property type="match status" value="1"/>
</dbReference>
<accession>A0A6A6MI37</accession>
<dbReference type="Pfam" id="PF03492">
    <property type="entry name" value="Methyltransf_7"/>
    <property type="match status" value="2"/>
</dbReference>
<organism evidence="1 2">
    <name type="scientific">Hevea brasiliensis</name>
    <name type="common">Para rubber tree</name>
    <name type="synonym">Siphonia brasiliensis</name>
    <dbReference type="NCBI Taxonomy" id="3981"/>
    <lineage>
        <taxon>Eukaryota</taxon>
        <taxon>Viridiplantae</taxon>
        <taxon>Streptophyta</taxon>
        <taxon>Embryophyta</taxon>
        <taxon>Tracheophyta</taxon>
        <taxon>Spermatophyta</taxon>
        <taxon>Magnoliopsida</taxon>
        <taxon>eudicotyledons</taxon>
        <taxon>Gunneridae</taxon>
        <taxon>Pentapetalae</taxon>
        <taxon>rosids</taxon>
        <taxon>fabids</taxon>
        <taxon>Malpighiales</taxon>
        <taxon>Euphorbiaceae</taxon>
        <taxon>Crotonoideae</taxon>
        <taxon>Micrandreae</taxon>
        <taxon>Hevea</taxon>
    </lineage>
</organism>
<sequence>MVFVKEVIDETIMEKLEIEPFSSTYKAFCVADMGCSVGPNAFYSTHNILDAVEKKFISEGFTPDQVPQFQVFFNDLPFNDFNTLFKSLPSERKYFTAAVPGSFHGRLFPDSSLHFVHSSYALHWLSEVPQEMLDKDSPAWNQGKIHYTNAPELVVEAFAAQFAKDMGTFFDARAKELVEGSMMVLTMPSTPDGIPLSNVPIGILLNHLESCLVDLAKEVTLISTLSLVYLERMLFNSIHLKLFLVQGLVSEALVDSFNVPMYSVTPKEMRQIVERNGCFSIERMEPTDCVPDPDNPATGYSITMHSRAGLEGVIARHFGAEIINELFERFLERMDDVMLSLLSCYAQGSQLTVILKRRCHN</sequence>
<evidence type="ECO:0008006" key="3">
    <source>
        <dbReference type="Google" id="ProtNLM"/>
    </source>
</evidence>
<protein>
    <recommendedName>
        <fullName evidence="3">S-adenosylmethionine-dependent methyltransferase</fullName>
    </recommendedName>
</protein>
<gene>
    <name evidence="1" type="ORF">GH714_002078</name>
</gene>
<name>A0A6A6MI37_HEVBR</name>
<comment type="caution">
    <text evidence="1">The sequence shown here is derived from an EMBL/GenBank/DDBJ whole genome shotgun (WGS) entry which is preliminary data.</text>
</comment>
<dbReference type="Proteomes" id="UP000467840">
    <property type="component" value="Chromosome 15"/>
</dbReference>
<reference evidence="1 2" key="1">
    <citation type="journal article" date="2020" name="Mol. Plant">
        <title>The Chromosome-Based Rubber Tree Genome Provides New Insights into Spurge Genome Evolution and Rubber Biosynthesis.</title>
        <authorList>
            <person name="Liu J."/>
            <person name="Shi C."/>
            <person name="Shi C.C."/>
            <person name="Li W."/>
            <person name="Zhang Q.J."/>
            <person name="Zhang Y."/>
            <person name="Li K."/>
            <person name="Lu H.F."/>
            <person name="Shi C."/>
            <person name="Zhu S.T."/>
            <person name="Xiao Z.Y."/>
            <person name="Nan H."/>
            <person name="Yue Y."/>
            <person name="Zhu X.G."/>
            <person name="Wu Y."/>
            <person name="Hong X.N."/>
            <person name="Fan G.Y."/>
            <person name="Tong Y."/>
            <person name="Zhang D."/>
            <person name="Mao C.L."/>
            <person name="Liu Y.L."/>
            <person name="Hao S.J."/>
            <person name="Liu W.Q."/>
            <person name="Lv M.Q."/>
            <person name="Zhang H.B."/>
            <person name="Liu Y."/>
            <person name="Hu-Tang G.R."/>
            <person name="Wang J.P."/>
            <person name="Wang J.H."/>
            <person name="Sun Y.H."/>
            <person name="Ni S.B."/>
            <person name="Chen W.B."/>
            <person name="Zhang X.C."/>
            <person name="Jiao Y.N."/>
            <person name="Eichler E.E."/>
            <person name="Li G.H."/>
            <person name="Liu X."/>
            <person name="Gao L.Z."/>
        </authorList>
    </citation>
    <scope>NUCLEOTIDE SEQUENCE [LARGE SCALE GENOMIC DNA]</scope>
    <source>
        <strain evidence="2">cv. GT1</strain>
        <tissue evidence="1">Leaf</tissue>
    </source>
</reference>
<dbReference type="InterPro" id="IPR005299">
    <property type="entry name" value="MeTrfase_7"/>
</dbReference>
<dbReference type="AlphaFoldDB" id="A0A6A6MI37"/>
<dbReference type="GO" id="GO:0008168">
    <property type="term" value="F:methyltransferase activity"/>
    <property type="evidence" value="ECO:0007669"/>
    <property type="project" value="InterPro"/>
</dbReference>
<keyword evidence="2" id="KW-1185">Reference proteome</keyword>
<dbReference type="Gene3D" id="3.40.50.150">
    <property type="entry name" value="Vaccinia Virus protein VP39"/>
    <property type="match status" value="1"/>
</dbReference>
<evidence type="ECO:0000313" key="1">
    <source>
        <dbReference type="EMBL" id="KAF2312954.1"/>
    </source>
</evidence>
<proteinExistence type="predicted"/>
<dbReference type="SUPFAM" id="SSF53335">
    <property type="entry name" value="S-adenosyl-L-methionine-dependent methyltransferases"/>
    <property type="match status" value="1"/>
</dbReference>
<dbReference type="EMBL" id="JAAGAX010000005">
    <property type="protein sequence ID" value="KAF2312954.1"/>
    <property type="molecule type" value="Genomic_DNA"/>
</dbReference>
<evidence type="ECO:0000313" key="2">
    <source>
        <dbReference type="Proteomes" id="UP000467840"/>
    </source>
</evidence>